<dbReference type="InterPro" id="IPR001841">
    <property type="entry name" value="Znf_RING"/>
</dbReference>
<dbReference type="GO" id="GO:0061630">
    <property type="term" value="F:ubiquitin protein ligase activity"/>
    <property type="evidence" value="ECO:0007669"/>
    <property type="project" value="TreeGrafter"/>
</dbReference>
<evidence type="ECO:0000256" key="1">
    <source>
        <dbReference type="PROSITE-ProRule" id="PRU00175"/>
    </source>
</evidence>
<name>A0A118JSU6_CYNCS</name>
<keyword evidence="1" id="KW-0862">Zinc</keyword>
<dbReference type="SMART" id="SM00184">
    <property type="entry name" value="RING"/>
    <property type="match status" value="1"/>
</dbReference>
<dbReference type="Pfam" id="PF13639">
    <property type="entry name" value="zf-RING_2"/>
    <property type="match status" value="1"/>
</dbReference>
<dbReference type="EMBL" id="LEKV01005348">
    <property type="protein sequence ID" value="KVH88692.1"/>
    <property type="molecule type" value="Genomic_DNA"/>
</dbReference>
<evidence type="ECO:0000259" key="2">
    <source>
        <dbReference type="PROSITE" id="PS50089"/>
    </source>
</evidence>
<reference evidence="3 4" key="1">
    <citation type="journal article" date="2016" name="Sci. Rep.">
        <title>The genome sequence of the outbreeding globe artichoke constructed de novo incorporating a phase-aware low-pass sequencing strategy of F1 progeny.</title>
        <authorList>
            <person name="Scaglione D."/>
            <person name="Reyes-Chin-Wo S."/>
            <person name="Acquadro A."/>
            <person name="Froenicke L."/>
            <person name="Portis E."/>
            <person name="Beitel C."/>
            <person name="Tirone M."/>
            <person name="Mauro R."/>
            <person name="Lo Monaco A."/>
            <person name="Mauromicale G."/>
            <person name="Faccioli P."/>
            <person name="Cattivelli L."/>
            <person name="Rieseberg L."/>
            <person name="Michelmore R."/>
            <person name="Lanteri S."/>
        </authorList>
    </citation>
    <scope>NUCLEOTIDE SEQUENCE [LARGE SCALE GENOMIC DNA]</scope>
    <source>
        <strain evidence="3">2C</strain>
    </source>
</reference>
<dbReference type="Proteomes" id="UP000243975">
    <property type="component" value="Unassembled WGS sequence"/>
</dbReference>
<dbReference type="AlphaFoldDB" id="A0A118JSU6"/>
<feature type="domain" description="RING-type" evidence="2">
    <location>
        <begin position="303"/>
        <end position="344"/>
    </location>
</feature>
<keyword evidence="4" id="KW-1185">Reference proteome</keyword>
<keyword evidence="1" id="KW-0479">Metal-binding</keyword>
<dbReference type="PANTHER" id="PTHR22765">
    <property type="entry name" value="RING FINGER AND PROTEASE ASSOCIATED DOMAIN-CONTAINING"/>
    <property type="match status" value="1"/>
</dbReference>
<sequence>MAGMLPGVETARRRRLRGWCDSSSVIGSSFGSMRSRLSHDTHLTHDSFLERNQSDEDDNLGGAAREAKERLNGRLRGHLKSEIRRQKSQESVGGYGGRSNTTTMVMENLQMDVFGLKKSGSKRSQLNRLHFHPMAGMLPGVETARRRRLRSSSVIASGFGSISSRLSHDTHFIDTLFLVSTNPTRHCFSFDLWGKIVIISIILGFFPQQRNQSDDEDDKLGGAAKEAKERLNGRLRGHLKSEIRRQNSQERVGGVWRRSNATTTSMVMQDLRMEVFGLKKSGSKRFGWGRIGSSWKSSNQDECAICLDQFKAGETVTHLPCAHRFHSDCVCPWLEDNAQCPCCRRTVLGSN</sequence>
<organism evidence="3 4">
    <name type="scientific">Cynara cardunculus var. scolymus</name>
    <name type="common">Globe artichoke</name>
    <name type="synonym">Cynara scolymus</name>
    <dbReference type="NCBI Taxonomy" id="59895"/>
    <lineage>
        <taxon>Eukaryota</taxon>
        <taxon>Viridiplantae</taxon>
        <taxon>Streptophyta</taxon>
        <taxon>Embryophyta</taxon>
        <taxon>Tracheophyta</taxon>
        <taxon>Spermatophyta</taxon>
        <taxon>Magnoliopsida</taxon>
        <taxon>eudicotyledons</taxon>
        <taxon>Gunneridae</taxon>
        <taxon>Pentapetalae</taxon>
        <taxon>asterids</taxon>
        <taxon>campanulids</taxon>
        <taxon>Asterales</taxon>
        <taxon>Asteraceae</taxon>
        <taxon>Carduoideae</taxon>
        <taxon>Cardueae</taxon>
        <taxon>Carduinae</taxon>
        <taxon>Cynara</taxon>
    </lineage>
</organism>
<dbReference type="SUPFAM" id="SSF57850">
    <property type="entry name" value="RING/U-box"/>
    <property type="match status" value="1"/>
</dbReference>
<dbReference type="GO" id="GO:0008270">
    <property type="term" value="F:zinc ion binding"/>
    <property type="evidence" value="ECO:0007669"/>
    <property type="project" value="UniProtKB-KW"/>
</dbReference>
<evidence type="ECO:0000313" key="3">
    <source>
        <dbReference type="EMBL" id="KVH88692.1"/>
    </source>
</evidence>
<dbReference type="CDD" id="cd16454">
    <property type="entry name" value="RING-H2_PA-TM-RING"/>
    <property type="match status" value="1"/>
</dbReference>
<dbReference type="PANTHER" id="PTHR22765:SF303">
    <property type="entry name" value="RING-TYPE DOMAIN-CONTAINING PROTEIN"/>
    <property type="match status" value="1"/>
</dbReference>
<dbReference type="Gramene" id="KVH88692">
    <property type="protein sequence ID" value="KVH88692"/>
    <property type="gene ID" value="Ccrd_026041"/>
</dbReference>
<keyword evidence="1" id="KW-0863">Zinc-finger</keyword>
<gene>
    <name evidence="3" type="ORF">Ccrd_026041</name>
</gene>
<dbReference type="STRING" id="59895.A0A118JSU6"/>
<dbReference type="InterPro" id="IPR013083">
    <property type="entry name" value="Znf_RING/FYVE/PHD"/>
</dbReference>
<accession>A0A118JSU6</accession>
<evidence type="ECO:0000313" key="4">
    <source>
        <dbReference type="Proteomes" id="UP000243975"/>
    </source>
</evidence>
<dbReference type="PROSITE" id="PS50089">
    <property type="entry name" value="ZF_RING_2"/>
    <property type="match status" value="1"/>
</dbReference>
<dbReference type="FunFam" id="3.30.40.10:FF:000611">
    <property type="entry name" value="Zinc finger family protein"/>
    <property type="match status" value="1"/>
</dbReference>
<protein>
    <submittedName>
        <fullName evidence="3">Zinc finger, RING/FYVE/PHD-type</fullName>
    </submittedName>
</protein>
<dbReference type="GO" id="GO:0006511">
    <property type="term" value="P:ubiquitin-dependent protein catabolic process"/>
    <property type="evidence" value="ECO:0007669"/>
    <property type="project" value="TreeGrafter"/>
</dbReference>
<proteinExistence type="predicted"/>
<dbReference type="Gene3D" id="3.30.40.10">
    <property type="entry name" value="Zinc/RING finger domain, C3HC4 (zinc finger)"/>
    <property type="match status" value="1"/>
</dbReference>
<dbReference type="InterPro" id="IPR051826">
    <property type="entry name" value="E3_ubiquitin-ligase_domain"/>
</dbReference>
<comment type="caution">
    <text evidence="3">The sequence shown here is derived from an EMBL/GenBank/DDBJ whole genome shotgun (WGS) entry which is preliminary data.</text>
</comment>